<evidence type="ECO:0000313" key="1">
    <source>
        <dbReference type="EMBL" id="PPQ95072.1"/>
    </source>
</evidence>
<reference evidence="1 2" key="1">
    <citation type="journal article" date="2018" name="Evol. Lett.">
        <title>Horizontal gene cluster transfer increased hallucinogenic mushroom diversity.</title>
        <authorList>
            <person name="Reynolds H.T."/>
            <person name="Vijayakumar V."/>
            <person name="Gluck-Thaler E."/>
            <person name="Korotkin H.B."/>
            <person name="Matheny P.B."/>
            <person name="Slot J.C."/>
        </authorList>
    </citation>
    <scope>NUCLEOTIDE SEQUENCE [LARGE SCALE GENOMIC DNA]</scope>
    <source>
        <strain evidence="1 2">2631</strain>
    </source>
</reference>
<organism evidence="1 2">
    <name type="scientific">Psilocybe cyanescens</name>
    <dbReference type="NCBI Taxonomy" id="93625"/>
    <lineage>
        <taxon>Eukaryota</taxon>
        <taxon>Fungi</taxon>
        <taxon>Dikarya</taxon>
        <taxon>Basidiomycota</taxon>
        <taxon>Agaricomycotina</taxon>
        <taxon>Agaricomycetes</taxon>
        <taxon>Agaricomycetidae</taxon>
        <taxon>Agaricales</taxon>
        <taxon>Agaricineae</taxon>
        <taxon>Strophariaceae</taxon>
        <taxon>Psilocybe</taxon>
    </lineage>
</organism>
<accession>A0A409XWE3</accession>
<name>A0A409XWE3_PSICY</name>
<sequence length="71" mass="7791">MASQLPLCTSPRDCSGTCITKHMSTQPNSKLHWAHAQLHHLTAFISRLPSLVVLPGMSYSRTPNIEVGTFS</sequence>
<dbReference type="InParanoid" id="A0A409XWE3"/>
<gene>
    <name evidence="1" type="ORF">CVT25_002466</name>
</gene>
<dbReference type="EMBL" id="NHYD01000125">
    <property type="protein sequence ID" value="PPQ95072.1"/>
    <property type="molecule type" value="Genomic_DNA"/>
</dbReference>
<feature type="non-terminal residue" evidence="1">
    <location>
        <position position="71"/>
    </location>
</feature>
<protein>
    <submittedName>
        <fullName evidence="1">Uncharacterized protein</fullName>
    </submittedName>
</protein>
<comment type="caution">
    <text evidence="1">The sequence shown here is derived from an EMBL/GenBank/DDBJ whole genome shotgun (WGS) entry which is preliminary data.</text>
</comment>
<evidence type="ECO:0000313" key="2">
    <source>
        <dbReference type="Proteomes" id="UP000283269"/>
    </source>
</evidence>
<proteinExistence type="predicted"/>
<keyword evidence="2" id="KW-1185">Reference proteome</keyword>
<dbReference type="Proteomes" id="UP000283269">
    <property type="component" value="Unassembled WGS sequence"/>
</dbReference>
<dbReference type="AlphaFoldDB" id="A0A409XWE3"/>